<dbReference type="Proteomes" id="UP000704611">
    <property type="component" value="Unassembled WGS sequence"/>
</dbReference>
<keyword evidence="10" id="KW-0969">Cilium</keyword>
<feature type="domain" description="Flagellar hook-associated protein FlgK helical" evidence="9">
    <location>
        <begin position="86"/>
        <end position="322"/>
    </location>
</feature>
<protein>
    <recommendedName>
        <fullName evidence="4">Flagellar hook-associated protein 1</fullName>
    </recommendedName>
</protein>
<evidence type="ECO:0000256" key="4">
    <source>
        <dbReference type="ARBA" id="ARBA00016244"/>
    </source>
</evidence>
<dbReference type="Pfam" id="PF00460">
    <property type="entry name" value="Flg_bb_rod"/>
    <property type="match status" value="1"/>
</dbReference>
<comment type="similarity">
    <text evidence="3">Belongs to the flagella basal body rod proteins family.</text>
</comment>
<evidence type="ECO:0000256" key="6">
    <source>
        <dbReference type="ARBA" id="ARBA00023143"/>
    </source>
</evidence>
<dbReference type="Pfam" id="PF22638">
    <property type="entry name" value="FlgK_D1"/>
    <property type="match status" value="1"/>
</dbReference>
<feature type="domain" description="Flagellar basal-body/hook protein C-terminal" evidence="8">
    <location>
        <begin position="632"/>
        <end position="669"/>
    </location>
</feature>
<dbReference type="InterPro" id="IPR010930">
    <property type="entry name" value="Flg_bb/hook_C_dom"/>
</dbReference>
<dbReference type="RefSeq" id="WP_217666759.1">
    <property type="nucleotide sequence ID" value="NZ_JAHRID010000001.1"/>
</dbReference>
<keyword evidence="11" id="KW-1185">Reference proteome</keyword>
<dbReference type="EMBL" id="JAHRID010000001">
    <property type="protein sequence ID" value="MBV2127889.1"/>
    <property type="molecule type" value="Genomic_DNA"/>
</dbReference>
<comment type="subcellular location">
    <subcellularLocation>
        <location evidence="1">Bacterial flagellum</location>
    </subcellularLocation>
    <subcellularLocation>
        <location evidence="2">Secreted</location>
    </subcellularLocation>
</comment>
<reference evidence="10 11" key="1">
    <citation type="submission" date="2021-06" db="EMBL/GenBank/DDBJ databases">
        <title>Rheinheimera indica sp. nov., isolated from deep-sea sediment.</title>
        <authorList>
            <person name="Wang Z."/>
            <person name="Zhang X.-Y."/>
        </authorList>
    </citation>
    <scope>NUCLEOTIDE SEQUENCE [LARGE SCALE GENOMIC DNA]</scope>
    <source>
        <strain evidence="10 11">SM2107</strain>
    </source>
</reference>
<keyword evidence="10" id="KW-0282">Flagellum</keyword>
<organism evidence="10 11">
    <name type="scientific">Arsukibacterium indicum</name>
    <dbReference type="NCBI Taxonomy" id="2848612"/>
    <lineage>
        <taxon>Bacteria</taxon>
        <taxon>Pseudomonadati</taxon>
        <taxon>Pseudomonadota</taxon>
        <taxon>Gammaproteobacteria</taxon>
        <taxon>Chromatiales</taxon>
        <taxon>Chromatiaceae</taxon>
        <taxon>Arsukibacterium</taxon>
    </lineage>
</organism>
<evidence type="ECO:0000259" key="8">
    <source>
        <dbReference type="Pfam" id="PF06429"/>
    </source>
</evidence>
<dbReference type="InterPro" id="IPR001444">
    <property type="entry name" value="Flag_bb_rod_N"/>
</dbReference>
<evidence type="ECO:0000313" key="11">
    <source>
        <dbReference type="Proteomes" id="UP000704611"/>
    </source>
</evidence>
<evidence type="ECO:0000313" key="10">
    <source>
        <dbReference type="EMBL" id="MBV2127889.1"/>
    </source>
</evidence>
<keyword evidence="6" id="KW-0975">Bacterial flagellum</keyword>
<dbReference type="InterPro" id="IPR002371">
    <property type="entry name" value="FlgK"/>
</dbReference>
<feature type="domain" description="Flagellar basal body rod protein N-terminal" evidence="7">
    <location>
        <begin position="6"/>
        <end position="35"/>
    </location>
</feature>
<dbReference type="NCBIfam" id="TIGR02492">
    <property type="entry name" value="flgK_ends"/>
    <property type="match status" value="1"/>
</dbReference>
<evidence type="ECO:0000256" key="5">
    <source>
        <dbReference type="ARBA" id="ARBA00022525"/>
    </source>
</evidence>
<dbReference type="PROSITE" id="PS00588">
    <property type="entry name" value="FLAGELLA_BB_ROD"/>
    <property type="match status" value="1"/>
</dbReference>
<name>A0ABS6MGG5_9GAMM</name>
<evidence type="ECO:0000256" key="1">
    <source>
        <dbReference type="ARBA" id="ARBA00004365"/>
    </source>
</evidence>
<evidence type="ECO:0000256" key="2">
    <source>
        <dbReference type="ARBA" id="ARBA00004613"/>
    </source>
</evidence>
<gene>
    <name evidence="10" type="primary">flgK</name>
    <name evidence="10" type="ORF">KQY15_02095</name>
</gene>
<keyword evidence="10" id="KW-0966">Cell projection</keyword>
<accession>A0ABS6MGG5</accession>
<dbReference type="InterPro" id="IPR053927">
    <property type="entry name" value="FlgK_helical"/>
</dbReference>
<dbReference type="PANTHER" id="PTHR30033:SF1">
    <property type="entry name" value="FLAGELLAR HOOK-ASSOCIATED PROTEIN 1"/>
    <property type="match status" value="1"/>
</dbReference>
<dbReference type="PANTHER" id="PTHR30033">
    <property type="entry name" value="FLAGELLAR HOOK-ASSOCIATED PROTEIN 1"/>
    <property type="match status" value="1"/>
</dbReference>
<dbReference type="Pfam" id="PF06429">
    <property type="entry name" value="Flg_bbr_C"/>
    <property type="match status" value="1"/>
</dbReference>
<comment type="caution">
    <text evidence="10">The sequence shown here is derived from an EMBL/GenBank/DDBJ whole genome shotgun (WGS) entry which is preliminary data.</text>
</comment>
<keyword evidence="5" id="KW-0964">Secreted</keyword>
<sequence length="673" mass="72014">MSDNLLRIGTSAVLANSTLLNTTSNNIANINTPGYVRQRTEFEAEQLGLGVGRGTTERLVSEFTLKQLRRDTSNYSFAQQYVSEANRVDALFSNPANSIATGVNDLFKQFQIANNEPATLANRQLIIGSSQALLDKFSTLSSLVLDQENFVNQQLDIYTSETNGYIKQIADLNLEIASFGTGASRPVPLDLLDKRDFAIQKLAEMVEIKTLDSANGEKLVFLGTGQSLVVERGQFNLMTLRGDPDPTQRELKLQLSARSNIERDIDIEAVGGKIGGLLEFREEILIPTQNRLGQLALSMTDAINSQNRLGMNLNGEIGGDLFTLPVSEGFDFASNTGTGFVTVAIEPGKGNSLPPNDFLLTVTAADEITLQALDAQGNVIVGSDKVVSGLTFPVTINSADAADDLYGLEITIDGAPAVGDQFELKPLSAASRTLQLATTRPEDVALASPVRTEFTVANLGNAQVEGLTVTDTTPATLPDYGFDTPSGLINGPWTMTYTGGDTFEIVDNLGNPVATATFGSNQYQDVFAQAGVDVGFDFSVTGVPAVGDTFSISFNTGGFNDNRNGLALSALQTDKTTRLNPLSAPDSANAVNFNQSYAEMVSLIGERTSQARNNEAASKALLDQTTAWYESLSGVSLDEEASNLVRFQQTYAAAAKIISTSQTVFDTLLASVR</sequence>
<proteinExistence type="inferred from homology"/>
<dbReference type="InterPro" id="IPR019776">
    <property type="entry name" value="Flagellar_basal_body_rod_CS"/>
</dbReference>
<evidence type="ECO:0000256" key="3">
    <source>
        <dbReference type="ARBA" id="ARBA00009677"/>
    </source>
</evidence>
<evidence type="ECO:0000259" key="9">
    <source>
        <dbReference type="Pfam" id="PF22638"/>
    </source>
</evidence>
<evidence type="ECO:0000259" key="7">
    <source>
        <dbReference type="Pfam" id="PF00460"/>
    </source>
</evidence>